<dbReference type="CDD" id="cd17992">
    <property type="entry name" value="DEXHc_RecG"/>
    <property type="match status" value="1"/>
</dbReference>
<comment type="catalytic activity">
    <reaction evidence="12 15">
        <text>Couples ATP hydrolysis with the unwinding of duplex DNA by translocating in the 3'-5' direction.</text>
        <dbReference type="EC" id="5.6.2.4"/>
    </reaction>
</comment>
<dbReference type="InterPro" id="IPR027417">
    <property type="entry name" value="P-loop_NTPase"/>
</dbReference>
<evidence type="ECO:0000256" key="15">
    <source>
        <dbReference type="RuleBase" id="RU363016"/>
    </source>
</evidence>
<dbReference type="GO" id="GO:0043138">
    <property type="term" value="F:3'-5' DNA helicase activity"/>
    <property type="evidence" value="ECO:0007669"/>
    <property type="project" value="UniProtKB-EC"/>
</dbReference>
<dbReference type="Gene3D" id="3.40.50.300">
    <property type="entry name" value="P-loop containing nucleotide triphosphate hydrolases"/>
    <property type="match status" value="2"/>
</dbReference>
<evidence type="ECO:0000256" key="14">
    <source>
        <dbReference type="ARBA" id="ARBA00048988"/>
    </source>
</evidence>
<dbReference type="Pfam" id="PF00271">
    <property type="entry name" value="Helicase_C"/>
    <property type="match status" value="1"/>
</dbReference>
<dbReference type="GO" id="GO:0005524">
    <property type="term" value="F:ATP binding"/>
    <property type="evidence" value="ECO:0007669"/>
    <property type="project" value="UniProtKB-KW"/>
</dbReference>
<comment type="caution">
    <text evidence="18">The sequence shown here is derived from an EMBL/GenBank/DDBJ whole genome shotgun (WGS) entry which is preliminary data.</text>
</comment>
<dbReference type="PANTHER" id="PTHR47964:SF1">
    <property type="entry name" value="ATP-DEPENDENT DNA HELICASE HOMOLOG RECG, CHLOROPLASTIC"/>
    <property type="match status" value="1"/>
</dbReference>
<feature type="domain" description="Helicase C-terminal" evidence="17">
    <location>
        <begin position="460"/>
        <end position="620"/>
    </location>
</feature>
<keyword evidence="6 15" id="KW-0347">Helicase</keyword>
<dbReference type="SUPFAM" id="SSF52540">
    <property type="entry name" value="P-loop containing nucleoside triphosphate hydrolases"/>
    <property type="match status" value="2"/>
</dbReference>
<evidence type="ECO:0000256" key="2">
    <source>
        <dbReference type="ARBA" id="ARBA00017846"/>
    </source>
</evidence>
<evidence type="ECO:0000256" key="8">
    <source>
        <dbReference type="ARBA" id="ARBA00023125"/>
    </source>
</evidence>
<dbReference type="SUPFAM" id="SSF50249">
    <property type="entry name" value="Nucleic acid-binding proteins"/>
    <property type="match status" value="1"/>
</dbReference>
<evidence type="ECO:0000256" key="6">
    <source>
        <dbReference type="ARBA" id="ARBA00022806"/>
    </source>
</evidence>
<dbReference type="NCBIfam" id="NF008168">
    <property type="entry name" value="PRK10917.2-2"/>
    <property type="match status" value="1"/>
</dbReference>
<dbReference type="InterPro" id="IPR045562">
    <property type="entry name" value="RecG_dom3_C"/>
</dbReference>
<dbReference type="Pfam" id="PF17191">
    <property type="entry name" value="RecG_wedge"/>
    <property type="match status" value="1"/>
</dbReference>
<evidence type="ECO:0000256" key="13">
    <source>
        <dbReference type="ARBA" id="ARBA00034808"/>
    </source>
</evidence>
<dbReference type="InterPro" id="IPR012340">
    <property type="entry name" value="NA-bd_OB-fold"/>
</dbReference>
<evidence type="ECO:0000256" key="3">
    <source>
        <dbReference type="ARBA" id="ARBA00022741"/>
    </source>
</evidence>
<dbReference type="PANTHER" id="PTHR47964">
    <property type="entry name" value="ATP-DEPENDENT DNA HELICASE HOMOLOG RECG, CHLOROPLASTIC"/>
    <property type="match status" value="1"/>
</dbReference>
<dbReference type="SMART" id="SM00487">
    <property type="entry name" value="DEXDc"/>
    <property type="match status" value="1"/>
</dbReference>
<dbReference type="CDD" id="cd04488">
    <property type="entry name" value="RecG_wedge_OBF"/>
    <property type="match status" value="1"/>
</dbReference>
<evidence type="ECO:0000256" key="12">
    <source>
        <dbReference type="ARBA" id="ARBA00034617"/>
    </source>
</evidence>
<dbReference type="InterPro" id="IPR001650">
    <property type="entry name" value="Helicase_C-like"/>
</dbReference>
<gene>
    <name evidence="18" type="ORF">COS99_02495</name>
</gene>
<feature type="domain" description="Helicase ATP-binding" evidence="16">
    <location>
        <begin position="280"/>
        <end position="441"/>
    </location>
</feature>
<reference evidence="18 19" key="1">
    <citation type="submission" date="2017-09" db="EMBL/GenBank/DDBJ databases">
        <title>Depth-based differentiation of microbial function through sediment-hosted aquifers and enrichment of novel symbionts in the deep terrestrial subsurface.</title>
        <authorList>
            <person name="Probst A.J."/>
            <person name="Ladd B."/>
            <person name="Jarett J.K."/>
            <person name="Geller-Mcgrath D.E."/>
            <person name="Sieber C.M."/>
            <person name="Emerson J.B."/>
            <person name="Anantharaman K."/>
            <person name="Thomas B.C."/>
            <person name="Malmstrom R."/>
            <person name="Stieglmeier M."/>
            <person name="Klingl A."/>
            <person name="Woyke T."/>
            <person name="Ryan C.M."/>
            <person name="Banfield J.F."/>
        </authorList>
    </citation>
    <scope>NUCLEOTIDE SEQUENCE [LARGE SCALE GENOMIC DNA]</scope>
    <source>
        <strain evidence="18">CG07_land_8_20_14_0_80_42_15</strain>
    </source>
</reference>
<name>A0A2J0KVY2_9BACT</name>
<accession>A0A2J0KVY2</accession>
<keyword evidence="7 15" id="KW-0067">ATP-binding</keyword>
<dbReference type="EC" id="5.6.2.4" evidence="13 15"/>
<dbReference type="GO" id="GO:0003677">
    <property type="term" value="F:DNA binding"/>
    <property type="evidence" value="ECO:0007669"/>
    <property type="project" value="UniProtKB-KW"/>
</dbReference>
<dbReference type="PROSITE" id="PS51192">
    <property type="entry name" value="HELICASE_ATP_BIND_1"/>
    <property type="match status" value="1"/>
</dbReference>
<proteinExistence type="inferred from homology"/>
<evidence type="ECO:0000256" key="9">
    <source>
        <dbReference type="ARBA" id="ARBA00023172"/>
    </source>
</evidence>
<dbReference type="Proteomes" id="UP000230052">
    <property type="component" value="Unassembled WGS sequence"/>
</dbReference>
<evidence type="ECO:0000313" key="19">
    <source>
        <dbReference type="Proteomes" id="UP000230052"/>
    </source>
</evidence>
<comment type="catalytic activity">
    <reaction evidence="14 15">
        <text>ATP + H2O = ADP + phosphate + H(+)</text>
        <dbReference type="Rhea" id="RHEA:13065"/>
        <dbReference type="ChEBI" id="CHEBI:15377"/>
        <dbReference type="ChEBI" id="CHEBI:15378"/>
        <dbReference type="ChEBI" id="CHEBI:30616"/>
        <dbReference type="ChEBI" id="CHEBI:43474"/>
        <dbReference type="ChEBI" id="CHEBI:456216"/>
        <dbReference type="EC" id="5.6.2.4"/>
    </reaction>
</comment>
<organism evidence="18 19">
    <name type="scientific">Candidatus Aquitaenariimonas noxiae</name>
    <dbReference type="NCBI Taxonomy" id="1974741"/>
    <lineage>
        <taxon>Bacteria</taxon>
        <taxon>Pseudomonadati</taxon>
        <taxon>Candidatus Omnitrophota</taxon>
        <taxon>Candidatus Aquitaenariimonas</taxon>
    </lineage>
</organism>
<protein>
    <recommendedName>
        <fullName evidence="2 15">ATP-dependent DNA helicase RecG</fullName>
        <ecNumber evidence="13 15">5.6.2.4</ecNumber>
    </recommendedName>
</protein>
<keyword evidence="11" id="KW-0413">Isomerase</keyword>
<dbReference type="GO" id="GO:0016887">
    <property type="term" value="F:ATP hydrolysis activity"/>
    <property type="evidence" value="ECO:0007669"/>
    <property type="project" value="RHEA"/>
</dbReference>
<dbReference type="EMBL" id="PEWV01000025">
    <property type="protein sequence ID" value="PIU41959.1"/>
    <property type="molecule type" value="Genomic_DNA"/>
</dbReference>
<dbReference type="NCBIfam" id="TIGR00643">
    <property type="entry name" value="recG"/>
    <property type="match status" value="1"/>
</dbReference>
<keyword evidence="8" id="KW-0238">DNA-binding</keyword>
<evidence type="ECO:0000259" key="16">
    <source>
        <dbReference type="PROSITE" id="PS51192"/>
    </source>
</evidence>
<dbReference type="InterPro" id="IPR014001">
    <property type="entry name" value="Helicase_ATP-bd"/>
</dbReference>
<dbReference type="InterPro" id="IPR011545">
    <property type="entry name" value="DEAD/DEAH_box_helicase_dom"/>
</dbReference>
<comment type="function">
    <text evidence="15">Plays a critical role in recombination and DNA repair. Helps process Holliday junction intermediates to mature products by catalyzing branch migration. Has replication fork regression activity, unwinds stalled or blocked replication forks to make a HJ that can be resolved. Has a DNA unwinding activity characteristic of a DNA helicase with 3'-5' polarity.</text>
</comment>
<dbReference type="AlphaFoldDB" id="A0A2J0KVY2"/>
<evidence type="ECO:0000256" key="5">
    <source>
        <dbReference type="ARBA" id="ARBA00022801"/>
    </source>
</evidence>
<evidence type="ECO:0000256" key="7">
    <source>
        <dbReference type="ARBA" id="ARBA00022840"/>
    </source>
</evidence>
<keyword evidence="4 15" id="KW-0227">DNA damage</keyword>
<evidence type="ECO:0000256" key="10">
    <source>
        <dbReference type="ARBA" id="ARBA00023204"/>
    </source>
</evidence>
<dbReference type="Pfam" id="PF19833">
    <property type="entry name" value="RecG_dom3_C"/>
    <property type="match status" value="1"/>
</dbReference>
<dbReference type="PROSITE" id="PS51194">
    <property type="entry name" value="HELICASE_CTER"/>
    <property type="match status" value="1"/>
</dbReference>
<dbReference type="Gene3D" id="2.40.50.140">
    <property type="entry name" value="Nucleic acid-binding proteins"/>
    <property type="match status" value="1"/>
</dbReference>
<dbReference type="InterPro" id="IPR004609">
    <property type="entry name" value="ATP-dep_DNA_helicase_RecG"/>
</dbReference>
<dbReference type="SMART" id="SM00490">
    <property type="entry name" value="HELICc"/>
    <property type="match status" value="1"/>
</dbReference>
<keyword evidence="3 15" id="KW-0547">Nucleotide-binding</keyword>
<dbReference type="InterPro" id="IPR033454">
    <property type="entry name" value="RecG_wedge"/>
</dbReference>
<dbReference type="GO" id="GO:0006281">
    <property type="term" value="P:DNA repair"/>
    <property type="evidence" value="ECO:0007669"/>
    <property type="project" value="UniProtKB-UniRule"/>
</dbReference>
<evidence type="ECO:0000259" key="17">
    <source>
        <dbReference type="PROSITE" id="PS51194"/>
    </source>
</evidence>
<dbReference type="Pfam" id="PF00270">
    <property type="entry name" value="DEAD"/>
    <property type="match status" value="1"/>
</dbReference>
<keyword evidence="5 15" id="KW-0378">Hydrolase</keyword>
<evidence type="ECO:0000256" key="11">
    <source>
        <dbReference type="ARBA" id="ARBA00023235"/>
    </source>
</evidence>
<evidence type="ECO:0000256" key="4">
    <source>
        <dbReference type="ARBA" id="ARBA00022763"/>
    </source>
</evidence>
<keyword evidence="10 15" id="KW-0234">DNA repair</keyword>
<dbReference type="GO" id="GO:0006310">
    <property type="term" value="P:DNA recombination"/>
    <property type="evidence" value="ECO:0007669"/>
    <property type="project" value="UniProtKB-UniRule"/>
</dbReference>
<evidence type="ECO:0000313" key="18">
    <source>
        <dbReference type="EMBL" id="PIU41959.1"/>
    </source>
</evidence>
<comment type="similarity">
    <text evidence="1 15">Belongs to the helicase family. RecG subfamily.</text>
</comment>
<keyword evidence="9 15" id="KW-0233">DNA recombination</keyword>
<sequence>MQAKNSNLQTSVRYIKGVGPKRADTLKRLGLTTIEDILFYLPRRYEDRSNLKTIKEVEIGKAQTIKGEVLTFSVRRTKKGMNIFQLAVGDHTGVIYGIWFNQPFMRKFFRVGERVILHGKVERYDVLQINQPEYEILKPEETVNIHMGRITPIYPLTQNISQRYLRSLAYYAVKNYSHSIGEMLPTRLRAKHKLVDMQFAVNNAHFPKDFGAIERSYRRLVFDEFFILQIAIALKCRNIKEGLAGISHKIDENLLESFRKNLPFELTPSQLKAIKEIENDMKSAKPMNRLLEGDVGSGKTVVACYAILLTIKNKFQACIMAPTEILAQQHYMTLSKILAPYGVNVELLVSSLPENRKEEIRKSVKSGETDLIIGTHALIQEDVDFSRLGLAVIDEQHKFGVTQRSILREKGKSADILVMTATPIPRTLALTVYGDLDISVIKELPPGRRPVNTYWVEESGRGKVYNFIKEEINKGRQAYIVCPRIKETEKSQTQAASMMYEKLKDEVFKEFSVGLIHGKMGAQEKDVVMKKFKEGKLKILVSTVIIEVGIDVSNASIMLVENAERFGLAQLHQLRGRVGRGEYDSYCILMANPRTELAQKRLKAIAESTDGFEIAEEDLELRGSGEIFGTRQHGLPEMRFGSILHDRGIMELARKEAFDIIKEDPNLNDPRNYPIHQRLKERFGNKIELIKVG</sequence>
<evidence type="ECO:0000256" key="1">
    <source>
        <dbReference type="ARBA" id="ARBA00007504"/>
    </source>
</evidence>
<dbReference type="NCBIfam" id="NF008165">
    <property type="entry name" value="PRK10917.1-3"/>
    <property type="match status" value="1"/>
</dbReference>
<dbReference type="InterPro" id="IPR047112">
    <property type="entry name" value="RecG/Mfd"/>
</dbReference>